<name>A0A0M0K0L0_9EUKA</name>
<organism evidence="3 4">
    <name type="scientific">Chrysochromulina tobinii</name>
    <dbReference type="NCBI Taxonomy" id="1460289"/>
    <lineage>
        <taxon>Eukaryota</taxon>
        <taxon>Haptista</taxon>
        <taxon>Haptophyta</taxon>
        <taxon>Prymnesiophyceae</taxon>
        <taxon>Prymnesiales</taxon>
        <taxon>Chrysochromulinaceae</taxon>
        <taxon>Chrysochromulina</taxon>
    </lineage>
</organism>
<evidence type="ECO:0000259" key="2">
    <source>
        <dbReference type="Pfam" id="PF13229"/>
    </source>
</evidence>
<gene>
    <name evidence="3" type="ORF">Ctob_005283</name>
</gene>
<evidence type="ECO:0000313" key="4">
    <source>
        <dbReference type="Proteomes" id="UP000037460"/>
    </source>
</evidence>
<dbReference type="Pfam" id="PF13229">
    <property type="entry name" value="Beta_helix"/>
    <property type="match status" value="1"/>
</dbReference>
<comment type="caution">
    <text evidence="3">The sequence shown here is derived from an EMBL/GenBank/DDBJ whole genome shotgun (WGS) entry which is preliminary data.</text>
</comment>
<dbReference type="InterPro" id="IPR006626">
    <property type="entry name" value="PbH1"/>
</dbReference>
<feature type="compositionally biased region" description="Pro residues" evidence="1">
    <location>
        <begin position="475"/>
        <end position="542"/>
    </location>
</feature>
<dbReference type="SMART" id="SM00710">
    <property type="entry name" value="PbH1"/>
    <property type="match status" value="4"/>
</dbReference>
<dbReference type="InterPro" id="IPR012334">
    <property type="entry name" value="Pectin_lyas_fold"/>
</dbReference>
<dbReference type="Proteomes" id="UP000037460">
    <property type="component" value="Unassembled WGS sequence"/>
</dbReference>
<dbReference type="Gene3D" id="2.160.20.10">
    <property type="entry name" value="Single-stranded right-handed beta-helix, Pectin lyase-like"/>
    <property type="match status" value="1"/>
</dbReference>
<feature type="domain" description="Right handed beta helix" evidence="2">
    <location>
        <begin position="707"/>
        <end position="844"/>
    </location>
</feature>
<dbReference type="SUPFAM" id="SSF51126">
    <property type="entry name" value="Pectin lyase-like"/>
    <property type="match status" value="1"/>
</dbReference>
<reference evidence="4" key="1">
    <citation type="journal article" date="2015" name="PLoS Genet.">
        <title>Genome Sequence and Transcriptome Analyses of Chrysochromulina tobin: Metabolic Tools for Enhanced Algal Fitness in the Prominent Order Prymnesiales (Haptophyceae).</title>
        <authorList>
            <person name="Hovde B.T."/>
            <person name="Deodato C.R."/>
            <person name="Hunsperger H.M."/>
            <person name="Ryken S.A."/>
            <person name="Yost W."/>
            <person name="Jha R.K."/>
            <person name="Patterson J."/>
            <person name="Monnat R.J. Jr."/>
            <person name="Barlow S.B."/>
            <person name="Starkenburg S.R."/>
            <person name="Cattolico R.A."/>
        </authorList>
    </citation>
    <scope>NUCLEOTIDE SEQUENCE</scope>
    <source>
        <strain evidence="4">CCMP291</strain>
    </source>
</reference>
<feature type="compositionally biased region" description="Low complexity" evidence="1">
    <location>
        <begin position="425"/>
        <end position="448"/>
    </location>
</feature>
<dbReference type="InterPro" id="IPR011050">
    <property type="entry name" value="Pectin_lyase_fold/virulence"/>
</dbReference>
<feature type="region of interest" description="Disordered" evidence="1">
    <location>
        <begin position="404"/>
        <end position="542"/>
    </location>
</feature>
<accession>A0A0M0K0L0</accession>
<evidence type="ECO:0000256" key="1">
    <source>
        <dbReference type="SAM" id="MobiDB-lite"/>
    </source>
</evidence>
<evidence type="ECO:0000313" key="3">
    <source>
        <dbReference type="EMBL" id="KOO32117.1"/>
    </source>
</evidence>
<feature type="compositionally biased region" description="Low complexity" evidence="1">
    <location>
        <begin position="462"/>
        <end position="474"/>
    </location>
</feature>
<dbReference type="AlphaFoldDB" id="A0A0M0K0L0"/>
<protein>
    <recommendedName>
        <fullName evidence="2">Right handed beta helix domain-containing protein</fullName>
    </recommendedName>
</protein>
<dbReference type="EMBL" id="JWZX01001846">
    <property type="protein sequence ID" value="KOO32117.1"/>
    <property type="molecule type" value="Genomic_DNA"/>
</dbReference>
<keyword evidence="4" id="KW-1185">Reference proteome</keyword>
<sequence>MPSPPPRSPAAHPAPYPPPNMCSNPCFDTSILLCTFSTDCVDCGVRTASPPPPPHSPTMACMNNCFNAGGGSSSDDGGGQGSEFTTCAYVTDCIGCGPRIFMPPPPPRSPAVHPAHNPPPNMCSKCFDSLNTNCLNAVSCPYLSTAVGGTGLYLNPAGKSTTDLRAILHHAACTGADRNSTTADGLRKDARKVFEIAHEKLFSKIGDANVTYSFPYDQTNASEDTAGDPMEKAANLNGVSSQWVECADLAPVLLRLALLIWAVCSTRRRSGPNERFANQTHRNQRFALALLVLLVPRMSAVATTAPSNGDGTGEHLAESAQATPRLQPLRPLPLTQLCADDVSSGALDSSGAPMPCSYFSAQPSACASYSVARTTCPVACDTCSPLQPGPSGSMVFSGAVTSDHPVAGLQHAPSHTRAQQAQQASGIPSLTSTPSTPSTPSTSAGSSLVTGPPFQRPPLPPLSVSSPPMSLLPSSPLPPLSAPTPLPPRPQPQLPLPRPPPSHPTSMPPTSMPPSMPPPTPSLGPPNSGPTPPWSSSPPPSPERLWLPLILPPPPVRVPSPPPQWSALMAPPPLPCTGLPCTEASDNDAPGLHSMQFVPSHRRELQTSVSTVADLTNALANTAVGRIVLASGTYYLSAELSITRSVVIEAAAGATVTLDAQASSWSPRRVLYIAPGSSGVVQLIGLSITGGYVDTGACSSDCMPRCCGGGGVLIHGGSVALSSCTITGNTFQGGKGGGVYVTQDSRTVTLSSCTITGNMAGQFGGGLSIATSATSSVTLSSCTITGNSVALYGGGVCIEGSGTVTLSSCIITDNSAYVPGNANNGGGGVAVFTSGGTVAISSSNISGNVVGNADSVRAHAQTSPWP</sequence>
<dbReference type="InterPro" id="IPR039448">
    <property type="entry name" value="Beta_helix"/>
</dbReference>
<proteinExistence type="predicted"/>